<keyword evidence="3" id="KW-1185">Reference proteome</keyword>
<dbReference type="Proteomes" id="UP000190625">
    <property type="component" value="Unassembled WGS sequence"/>
</dbReference>
<dbReference type="InterPro" id="IPR011330">
    <property type="entry name" value="Glyco_hydro/deAcase_b/a-brl"/>
</dbReference>
<dbReference type="GO" id="GO:0016020">
    <property type="term" value="C:membrane"/>
    <property type="evidence" value="ECO:0007669"/>
    <property type="project" value="TreeGrafter"/>
</dbReference>
<dbReference type="Gene3D" id="3.20.20.370">
    <property type="entry name" value="Glycoside hydrolase/deacetylase"/>
    <property type="match status" value="1"/>
</dbReference>
<dbReference type="PANTHER" id="PTHR10587">
    <property type="entry name" value="GLYCOSYL TRANSFERASE-RELATED"/>
    <property type="match status" value="1"/>
</dbReference>
<evidence type="ECO:0000313" key="2">
    <source>
        <dbReference type="EMBL" id="SJZ31697.1"/>
    </source>
</evidence>
<reference evidence="3" key="1">
    <citation type="submission" date="2017-02" db="EMBL/GenBank/DDBJ databases">
        <authorList>
            <person name="Varghese N."/>
            <person name="Submissions S."/>
        </authorList>
    </citation>
    <scope>NUCLEOTIDE SEQUENCE [LARGE SCALE GENOMIC DNA]</scope>
    <source>
        <strain evidence="3">ATCC BAA-73</strain>
    </source>
</reference>
<dbReference type="EMBL" id="FUWM01000003">
    <property type="protein sequence ID" value="SJZ31697.1"/>
    <property type="molecule type" value="Genomic_DNA"/>
</dbReference>
<dbReference type="GO" id="GO:0016810">
    <property type="term" value="F:hydrolase activity, acting on carbon-nitrogen (but not peptide) bonds"/>
    <property type="evidence" value="ECO:0007669"/>
    <property type="project" value="InterPro"/>
</dbReference>
<dbReference type="Pfam" id="PF01522">
    <property type="entry name" value="Polysacc_deac_1"/>
    <property type="match status" value="1"/>
</dbReference>
<dbReference type="CDD" id="cd10950">
    <property type="entry name" value="CE4_BsYlxY_like"/>
    <property type="match status" value="1"/>
</dbReference>
<dbReference type="PANTHER" id="PTHR10587:SF80">
    <property type="entry name" value="CHITOOLIGOSACCHARIDE DEACETYLASE"/>
    <property type="match status" value="1"/>
</dbReference>
<dbReference type="AlphaFoldDB" id="A0A1T4JNP6"/>
<dbReference type="InterPro" id="IPR050248">
    <property type="entry name" value="Polysacc_deacetylase_ArnD"/>
</dbReference>
<organism evidence="2 3">
    <name type="scientific">Selenihalanaerobacter shriftii</name>
    <dbReference type="NCBI Taxonomy" id="142842"/>
    <lineage>
        <taxon>Bacteria</taxon>
        <taxon>Bacillati</taxon>
        <taxon>Bacillota</taxon>
        <taxon>Clostridia</taxon>
        <taxon>Halanaerobiales</taxon>
        <taxon>Halobacteroidaceae</taxon>
        <taxon>Selenihalanaerobacter</taxon>
    </lineage>
</organism>
<name>A0A1T4JNP6_9FIRM</name>
<dbReference type="GO" id="GO:0005975">
    <property type="term" value="P:carbohydrate metabolic process"/>
    <property type="evidence" value="ECO:0007669"/>
    <property type="project" value="InterPro"/>
</dbReference>
<dbReference type="RefSeq" id="WP_078808789.1">
    <property type="nucleotide sequence ID" value="NZ_FUWM01000003.1"/>
</dbReference>
<dbReference type="OrthoDB" id="61520at2"/>
<dbReference type="PROSITE" id="PS51677">
    <property type="entry name" value="NODB"/>
    <property type="match status" value="1"/>
</dbReference>
<protein>
    <submittedName>
        <fullName evidence="2">Polysaccharide deacetylase family sporulation protein PdaB</fullName>
    </submittedName>
</protein>
<feature type="domain" description="NodB homology" evidence="1">
    <location>
        <begin position="57"/>
        <end position="233"/>
    </location>
</feature>
<accession>A0A1T4JNP6</accession>
<gene>
    <name evidence="2" type="ORF">SAMN02745118_00265</name>
</gene>
<dbReference type="STRING" id="142842.SAMN02745118_00265"/>
<evidence type="ECO:0000313" key="3">
    <source>
        <dbReference type="Proteomes" id="UP000190625"/>
    </source>
</evidence>
<proteinExistence type="predicted"/>
<evidence type="ECO:0000259" key="1">
    <source>
        <dbReference type="PROSITE" id="PS51677"/>
    </source>
</evidence>
<dbReference type="SUPFAM" id="SSF88713">
    <property type="entry name" value="Glycoside hydrolase/deacetylase"/>
    <property type="match status" value="1"/>
</dbReference>
<dbReference type="InterPro" id="IPR002509">
    <property type="entry name" value="NODB_dom"/>
</dbReference>
<sequence length="244" mass="27801">MFNKKIKFYFIPLHRGVLLGILFLLIAISFLANSFMNEVEPVFNEVKPYYHGSEDKAEMALTINVAWGQEHIPQMLKVLKEKEVKATFFFIGRWVEKFPELTKQIAEGGHEIGNHGYRHSHPNQLSKQALTNLIKKNEELLIEVTGHQTKLFAPPYGEYNDRVVKIADDLGYRTILWTADTIDWQRPAPEVIISRITKKASNGGIVLMHPTAPTAKSLPTMIDKLRKEGYELVTVTQLLMGQGD</sequence>